<gene>
    <name evidence="2" type="ORF">AB6A40_010043</name>
</gene>
<dbReference type="Gene3D" id="1.20.1270.60">
    <property type="entry name" value="Arfaptin homology (AH) domain/BAR domain"/>
    <property type="match status" value="1"/>
</dbReference>
<evidence type="ECO:0000313" key="2">
    <source>
        <dbReference type="EMBL" id="MFH4983334.1"/>
    </source>
</evidence>
<dbReference type="SUPFAM" id="SSF103657">
    <property type="entry name" value="BAR/IMD domain-like"/>
    <property type="match status" value="1"/>
</dbReference>
<dbReference type="PANTHER" id="PTHR10164">
    <property type="entry name" value="ISLET CELL AUTOANTIGEN 1"/>
    <property type="match status" value="1"/>
</dbReference>
<dbReference type="PROSITE" id="PS50870">
    <property type="entry name" value="AH"/>
    <property type="match status" value="1"/>
</dbReference>
<feature type="non-terminal residue" evidence="2">
    <location>
        <position position="186"/>
    </location>
</feature>
<dbReference type="Pfam" id="PF06456">
    <property type="entry name" value="Arfaptin"/>
    <property type="match status" value="1"/>
</dbReference>
<dbReference type="InterPro" id="IPR024114">
    <property type="entry name" value="Islet_autoAg_Ica1/Ica1-like"/>
</dbReference>
<reference evidence="2 3" key="1">
    <citation type="submission" date="2024-08" db="EMBL/GenBank/DDBJ databases">
        <title>Gnathostoma spinigerum genome.</title>
        <authorList>
            <person name="Gonzalez-Bertolin B."/>
            <person name="Monzon S."/>
            <person name="Zaballos A."/>
            <person name="Jimenez P."/>
            <person name="Dekumyoy P."/>
            <person name="Varona S."/>
            <person name="Cuesta I."/>
            <person name="Sumanam S."/>
            <person name="Adisakwattana P."/>
            <person name="Gasser R.B."/>
            <person name="Hernandez-Gonzalez A."/>
            <person name="Young N.D."/>
            <person name="Perteguer M.J."/>
        </authorList>
    </citation>
    <scope>NUCLEOTIDE SEQUENCE [LARGE SCALE GENOMIC DNA]</scope>
    <source>
        <strain evidence="2">AL3</strain>
        <tissue evidence="2">Liver</tissue>
    </source>
</reference>
<feature type="domain" description="AH" evidence="1">
    <location>
        <begin position="56"/>
        <end position="186"/>
    </location>
</feature>
<keyword evidence="3" id="KW-1185">Reference proteome</keyword>
<proteinExistence type="predicted"/>
<name>A0ABD6EYW2_9BILA</name>
<protein>
    <recommendedName>
        <fullName evidence="1">AH domain-containing protein</fullName>
    </recommendedName>
</protein>
<organism evidence="2 3">
    <name type="scientific">Gnathostoma spinigerum</name>
    <dbReference type="NCBI Taxonomy" id="75299"/>
    <lineage>
        <taxon>Eukaryota</taxon>
        <taxon>Metazoa</taxon>
        <taxon>Ecdysozoa</taxon>
        <taxon>Nematoda</taxon>
        <taxon>Chromadorea</taxon>
        <taxon>Rhabditida</taxon>
        <taxon>Spirurina</taxon>
        <taxon>Gnathostomatomorpha</taxon>
        <taxon>Gnathostomatoidea</taxon>
        <taxon>Gnathostomatidae</taxon>
        <taxon>Gnathostoma</taxon>
    </lineage>
</organism>
<sequence length="186" mass="21204">MASTRFYETSTSGLNFDRFADHFDESAMIRIRQNYWTAKQLIRTKLGKKEDDHLTASDAEFDAKVSLFTSLSSISERMLCCVDDYQSYLADLEEAEVELGTILIEESKAEDGETARSMTALGRVEQMTGRYRGKIRSSLVRFLNELQVFVDRAITDCGETVDAANRSRTEYRGSLLWMKKTSEEVS</sequence>
<dbReference type="SMART" id="SM01015">
    <property type="entry name" value="Arfaptin"/>
    <property type="match status" value="1"/>
</dbReference>
<evidence type="ECO:0000313" key="3">
    <source>
        <dbReference type="Proteomes" id="UP001608902"/>
    </source>
</evidence>
<dbReference type="GO" id="GO:0005737">
    <property type="term" value="C:cytoplasm"/>
    <property type="evidence" value="ECO:0007669"/>
    <property type="project" value="UniProtKB-ARBA"/>
</dbReference>
<dbReference type="InterPro" id="IPR027267">
    <property type="entry name" value="AH/BAR_dom_sf"/>
</dbReference>
<dbReference type="GO" id="GO:0012505">
    <property type="term" value="C:endomembrane system"/>
    <property type="evidence" value="ECO:0007669"/>
    <property type="project" value="UniProtKB-ARBA"/>
</dbReference>
<dbReference type="InterPro" id="IPR010504">
    <property type="entry name" value="AH_dom"/>
</dbReference>
<evidence type="ECO:0000259" key="1">
    <source>
        <dbReference type="PROSITE" id="PS50870"/>
    </source>
</evidence>
<dbReference type="AlphaFoldDB" id="A0ABD6EYW2"/>
<accession>A0ABD6EYW2</accession>
<dbReference type="EMBL" id="JBGFUD010011911">
    <property type="protein sequence ID" value="MFH4983334.1"/>
    <property type="molecule type" value="Genomic_DNA"/>
</dbReference>
<dbReference type="Proteomes" id="UP001608902">
    <property type="component" value="Unassembled WGS sequence"/>
</dbReference>
<dbReference type="PANTHER" id="PTHR10164:SF4">
    <property type="entry name" value="GH23156P"/>
    <property type="match status" value="1"/>
</dbReference>
<comment type="caution">
    <text evidence="2">The sequence shown here is derived from an EMBL/GenBank/DDBJ whole genome shotgun (WGS) entry which is preliminary data.</text>
</comment>